<dbReference type="Pfam" id="PF00903">
    <property type="entry name" value="Glyoxalase"/>
    <property type="match status" value="1"/>
</dbReference>
<accession>A0A0U1L6S1</accession>
<evidence type="ECO:0000259" key="1">
    <source>
        <dbReference type="PROSITE" id="PS51819"/>
    </source>
</evidence>
<dbReference type="Proteomes" id="UP000049855">
    <property type="component" value="Unassembled WGS sequence"/>
</dbReference>
<name>A0A0U1L6S1_9FIRM</name>
<keyword evidence="3" id="KW-1185">Reference proteome</keyword>
<dbReference type="PROSITE" id="PS51819">
    <property type="entry name" value="VOC"/>
    <property type="match status" value="1"/>
</dbReference>
<feature type="domain" description="VOC" evidence="1">
    <location>
        <begin position="7"/>
        <end position="124"/>
    </location>
</feature>
<dbReference type="InterPro" id="IPR029068">
    <property type="entry name" value="Glyas_Bleomycin-R_OHBP_Dase"/>
</dbReference>
<dbReference type="AlphaFoldDB" id="A0A0U1L6S1"/>
<dbReference type="Gene3D" id="3.10.180.10">
    <property type="entry name" value="2,3-Dihydroxybiphenyl 1,2-Dioxygenase, domain 1"/>
    <property type="match status" value="1"/>
</dbReference>
<organism evidence="2 3">
    <name type="scientific">Sporomusa ovata</name>
    <dbReference type="NCBI Taxonomy" id="2378"/>
    <lineage>
        <taxon>Bacteria</taxon>
        <taxon>Bacillati</taxon>
        <taxon>Bacillota</taxon>
        <taxon>Negativicutes</taxon>
        <taxon>Selenomonadales</taxon>
        <taxon>Sporomusaceae</taxon>
        <taxon>Sporomusa</taxon>
    </lineage>
</organism>
<evidence type="ECO:0000313" key="2">
    <source>
        <dbReference type="EMBL" id="CQR74979.1"/>
    </source>
</evidence>
<reference evidence="3" key="1">
    <citation type="submission" date="2015-03" db="EMBL/GenBank/DDBJ databases">
        <authorList>
            <person name="Nijsse Bart"/>
        </authorList>
    </citation>
    <scope>NUCLEOTIDE SEQUENCE [LARGE SCALE GENOMIC DNA]</scope>
</reference>
<dbReference type="InterPro" id="IPR004360">
    <property type="entry name" value="Glyas_Fos-R_dOase_dom"/>
</dbReference>
<proteinExistence type="predicted"/>
<dbReference type="SUPFAM" id="SSF54593">
    <property type="entry name" value="Glyoxalase/Bleomycin resistance protein/Dihydroxybiphenyl dioxygenase"/>
    <property type="match status" value="1"/>
</dbReference>
<dbReference type="EMBL" id="CTRP01000016">
    <property type="protein sequence ID" value="CQR74979.1"/>
    <property type="molecule type" value="Genomic_DNA"/>
</dbReference>
<dbReference type="PANTHER" id="PTHR33993:SF2">
    <property type="entry name" value="VOC DOMAIN-CONTAINING PROTEIN"/>
    <property type="match status" value="1"/>
</dbReference>
<protein>
    <submittedName>
        <fullName evidence="2">Glyoxalase family protein</fullName>
    </submittedName>
</protein>
<dbReference type="InterPro" id="IPR052164">
    <property type="entry name" value="Anthracycline_SecMetBiosynth"/>
</dbReference>
<evidence type="ECO:0000313" key="3">
    <source>
        <dbReference type="Proteomes" id="UP000049855"/>
    </source>
</evidence>
<sequence>MNTEINPVIWFEIPVADMERSKAFYEAVFDRKLTIVDLGPRQMAMFPMEMNVPGIGGALVKEEHFVPSYTGTLIYFSVTDIPGTLNKVVAHKGKELIPMTSIGEYGFCAYFEDSEGNRIGLHTM</sequence>
<dbReference type="InterPro" id="IPR037523">
    <property type="entry name" value="VOC_core"/>
</dbReference>
<dbReference type="CDD" id="cd07247">
    <property type="entry name" value="SgaA_N_like"/>
    <property type="match status" value="1"/>
</dbReference>
<dbReference type="RefSeq" id="WP_021171207.1">
    <property type="nucleotide sequence ID" value="NZ_CTRP01000016.1"/>
</dbReference>
<gene>
    <name evidence="2" type="ORF">SpAn4DRAFT_4343</name>
</gene>
<dbReference type="PANTHER" id="PTHR33993">
    <property type="entry name" value="GLYOXALASE-RELATED"/>
    <property type="match status" value="1"/>
</dbReference>